<accession>A0A8E2JW15</accession>
<protein>
    <submittedName>
        <fullName evidence="2">Uncharacterized protein</fullName>
    </submittedName>
</protein>
<dbReference type="Proteomes" id="UP000250140">
    <property type="component" value="Unassembled WGS sequence"/>
</dbReference>
<organism evidence="2 3">
    <name type="scientific">Glonium stellatum</name>
    <dbReference type="NCBI Taxonomy" id="574774"/>
    <lineage>
        <taxon>Eukaryota</taxon>
        <taxon>Fungi</taxon>
        <taxon>Dikarya</taxon>
        <taxon>Ascomycota</taxon>
        <taxon>Pezizomycotina</taxon>
        <taxon>Dothideomycetes</taxon>
        <taxon>Pleosporomycetidae</taxon>
        <taxon>Gloniales</taxon>
        <taxon>Gloniaceae</taxon>
        <taxon>Glonium</taxon>
    </lineage>
</organism>
<dbReference type="OrthoDB" id="303107at2759"/>
<dbReference type="EMBL" id="KV748991">
    <property type="protein sequence ID" value="OCL11765.1"/>
    <property type="molecule type" value="Genomic_DNA"/>
</dbReference>
<feature type="region of interest" description="Disordered" evidence="1">
    <location>
        <begin position="135"/>
        <end position="175"/>
    </location>
</feature>
<evidence type="ECO:0000313" key="3">
    <source>
        <dbReference type="Proteomes" id="UP000250140"/>
    </source>
</evidence>
<reference evidence="2 3" key="1">
    <citation type="journal article" date="2016" name="Nat. Commun.">
        <title>Ectomycorrhizal ecology is imprinted in the genome of the dominant symbiotic fungus Cenococcum geophilum.</title>
        <authorList>
            <consortium name="DOE Joint Genome Institute"/>
            <person name="Peter M."/>
            <person name="Kohler A."/>
            <person name="Ohm R.A."/>
            <person name="Kuo A."/>
            <person name="Krutzmann J."/>
            <person name="Morin E."/>
            <person name="Arend M."/>
            <person name="Barry K.W."/>
            <person name="Binder M."/>
            <person name="Choi C."/>
            <person name="Clum A."/>
            <person name="Copeland A."/>
            <person name="Grisel N."/>
            <person name="Haridas S."/>
            <person name="Kipfer T."/>
            <person name="LaButti K."/>
            <person name="Lindquist E."/>
            <person name="Lipzen A."/>
            <person name="Maire R."/>
            <person name="Meier B."/>
            <person name="Mihaltcheva S."/>
            <person name="Molinier V."/>
            <person name="Murat C."/>
            <person name="Poggeler S."/>
            <person name="Quandt C.A."/>
            <person name="Sperisen C."/>
            <person name="Tritt A."/>
            <person name="Tisserant E."/>
            <person name="Crous P.W."/>
            <person name="Henrissat B."/>
            <person name="Nehls U."/>
            <person name="Egli S."/>
            <person name="Spatafora J.W."/>
            <person name="Grigoriev I.V."/>
            <person name="Martin F.M."/>
        </authorList>
    </citation>
    <scope>NUCLEOTIDE SEQUENCE [LARGE SCALE GENOMIC DNA]</scope>
    <source>
        <strain evidence="2 3">CBS 207.34</strain>
    </source>
</reference>
<dbReference type="AlphaFoldDB" id="A0A8E2JW15"/>
<evidence type="ECO:0000256" key="1">
    <source>
        <dbReference type="SAM" id="MobiDB-lite"/>
    </source>
</evidence>
<sequence>MPPEKIIDPRLKPDDMCEMFAWLDYCVAKGFGGKKFRQTVLGHLSRTRQKDVTWAQIDERIRKLWNYHAIRKPGQANHSSVYSVGTKALWWYFNCNGTAKELIRDRVKQMGSNKRRDSDIRGAICDSLTLGSVAPSTLGEAPEHSRWKESSTTPSTVSNSEYSESLGSPHTPSKNSVVEDLLTVDEGFTNINPKAFPTPAQMAIQRGGALPPARTPMLPAENNMLCDSTRCEAIRQLLVDREREAQYFRLEFSKAQDTIKGLRRELQCEKHTHTIFSKDRGTPIEETLKRYLNEIEILRSKVEDKEMLSPFTTQIGKKHIPFDEKYFQRNTNTIRYTIEEFMPYADTSRMCSNIKFKNQTGDLGLLFRRVVGEFEGKLRSVSFHSLLQSLLSAAVCEWVLECDFQEHFPVSTPWRDAMLSHLATQDGDDAARNLDFAAHHSLIESEYFQQNLISTRAKALAARISAAIAPLFRLKKPLELWDVDIMKKLDQRLPALIDMFKSALRIKTRALVSKDIFEVVLPLQGNHFDQGFMEDEELNSVCSPPGEAPLVRLCVVPGLRKYGFDRKLVDYNSFRKPGFESTGQSDVIAKAVVIIEQ</sequence>
<gene>
    <name evidence="2" type="ORF">AOQ84DRAFT_361217</name>
</gene>
<keyword evidence="3" id="KW-1185">Reference proteome</keyword>
<feature type="compositionally biased region" description="Polar residues" evidence="1">
    <location>
        <begin position="150"/>
        <end position="175"/>
    </location>
</feature>
<proteinExistence type="predicted"/>
<evidence type="ECO:0000313" key="2">
    <source>
        <dbReference type="EMBL" id="OCL11765.1"/>
    </source>
</evidence>
<name>A0A8E2JW15_9PEZI</name>